<reference evidence="2" key="1">
    <citation type="submission" date="2011-07" db="EMBL/GenBank/DDBJ databases">
        <authorList>
            <consortium name="Caenorhabditis brenneri Sequencing and Analysis Consortium"/>
            <person name="Wilson R.K."/>
        </authorList>
    </citation>
    <scope>NUCLEOTIDE SEQUENCE [LARGE SCALE GENOMIC DNA]</scope>
    <source>
        <strain evidence="2">PB2801</strain>
    </source>
</reference>
<dbReference type="OrthoDB" id="5790538at2759"/>
<dbReference type="HOGENOM" id="CLU_2724472_0_0_1"/>
<evidence type="ECO:0000313" key="1">
    <source>
        <dbReference type="EMBL" id="EGT47204.1"/>
    </source>
</evidence>
<proteinExistence type="predicted"/>
<dbReference type="FunCoup" id="G0MXF9">
    <property type="interactions" value="450"/>
</dbReference>
<accession>G0MXF9</accession>
<name>G0MXF9_CAEBE</name>
<dbReference type="EMBL" id="GL379819">
    <property type="protein sequence ID" value="EGT47204.1"/>
    <property type="molecule type" value="Genomic_DNA"/>
</dbReference>
<organism evidence="2">
    <name type="scientific">Caenorhabditis brenneri</name>
    <name type="common">Nematode worm</name>
    <dbReference type="NCBI Taxonomy" id="135651"/>
    <lineage>
        <taxon>Eukaryota</taxon>
        <taxon>Metazoa</taxon>
        <taxon>Ecdysozoa</taxon>
        <taxon>Nematoda</taxon>
        <taxon>Chromadorea</taxon>
        <taxon>Rhabditida</taxon>
        <taxon>Rhabditina</taxon>
        <taxon>Rhabditomorpha</taxon>
        <taxon>Rhabditoidea</taxon>
        <taxon>Rhabditidae</taxon>
        <taxon>Peloderinae</taxon>
        <taxon>Caenorhabditis</taxon>
    </lineage>
</organism>
<protein>
    <submittedName>
        <fullName evidence="1">Uncharacterized protein</fullName>
    </submittedName>
</protein>
<dbReference type="AlphaFoldDB" id="G0MXF9"/>
<dbReference type="Proteomes" id="UP000008068">
    <property type="component" value="Unassembled WGS sequence"/>
</dbReference>
<dbReference type="InParanoid" id="G0MXF9"/>
<gene>
    <name evidence="1" type="ORF">CAEBREN_12929</name>
</gene>
<evidence type="ECO:0000313" key="2">
    <source>
        <dbReference type="Proteomes" id="UP000008068"/>
    </source>
</evidence>
<sequence length="72" mass="8533">MSDSMQIYTVKIVKEILSMIDYCENCYYITIMKMARPKRMLTLVVDDKSQLEMPPVDADELKKKFDENLLHK</sequence>
<keyword evidence="2" id="KW-1185">Reference proteome</keyword>